<evidence type="ECO:0000313" key="5">
    <source>
        <dbReference type="Proteomes" id="UP000595140"/>
    </source>
</evidence>
<feature type="domain" description="CCHC-type" evidence="3">
    <location>
        <begin position="256"/>
        <end position="272"/>
    </location>
</feature>
<dbReference type="InterPro" id="IPR054722">
    <property type="entry name" value="PolX-like_BBD"/>
</dbReference>
<gene>
    <name evidence="4" type="ORF">CCAM_LOCUS22693</name>
</gene>
<evidence type="ECO:0000256" key="1">
    <source>
        <dbReference type="PROSITE-ProRule" id="PRU00047"/>
    </source>
</evidence>
<accession>A0A484LXB7</accession>
<feature type="region of interest" description="Disordered" evidence="2">
    <location>
        <begin position="225"/>
        <end position="246"/>
    </location>
</feature>
<dbReference type="PANTHER" id="PTHR47592">
    <property type="entry name" value="PBF68 PROTEIN"/>
    <property type="match status" value="1"/>
</dbReference>
<dbReference type="SMART" id="SM00343">
    <property type="entry name" value="ZnF_C2HC"/>
    <property type="match status" value="1"/>
</dbReference>
<keyword evidence="1" id="KW-0479">Metal-binding</keyword>
<reference evidence="4 5" key="1">
    <citation type="submission" date="2018-04" db="EMBL/GenBank/DDBJ databases">
        <authorList>
            <person name="Vogel A."/>
        </authorList>
    </citation>
    <scope>NUCLEOTIDE SEQUENCE [LARGE SCALE GENOMIC DNA]</scope>
</reference>
<dbReference type="Pfam" id="PF14223">
    <property type="entry name" value="Retrotran_gag_2"/>
    <property type="match status" value="1"/>
</dbReference>
<dbReference type="SUPFAM" id="SSF57756">
    <property type="entry name" value="Retrovirus zinc finger-like domains"/>
    <property type="match status" value="1"/>
</dbReference>
<organism evidence="4 5">
    <name type="scientific">Cuscuta campestris</name>
    <dbReference type="NCBI Taxonomy" id="132261"/>
    <lineage>
        <taxon>Eukaryota</taxon>
        <taxon>Viridiplantae</taxon>
        <taxon>Streptophyta</taxon>
        <taxon>Embryophyta</taxon>
        <taxon>Tracheophyta</taxon>
        <taxon>Spermatophyta</taxon>
        <taxon>Magnoliopsida</taxon>
        <taxon>eudicotyledons</taxon>
        <taxon>Gunneridae</taxon>
        <taxon>Pentapetalae</taxon>
        <taxon>asterids</taxon>
        <taxon>lamiids</taxon>
        <taxon>Solanales</taxon>
        <taxon>Convolvulaceae</taxon>
        <taxon>Cuscuteae</taxon>
        <taxon>Cuscuta</taxon>
        <taxon>Cuscuta subgen. Grammica</taxon>
        <taxon>Cuscuta sect. Cleistogrammica</taxon>
    </lineage>
</organism>
<proteinExistence type="predicted"/>
<dbReference type="InterPro" id="IPR001878">
    <property type="entry name" value="Znf_CCHC"/>
</dbReference>
<keyword evidence="5" id="KW-1185">Reference proteome</keyword>
<evidence type="ECO:0000313" key="4">
    <source>
        <dbReference type="EMBL" id="VFQ80917.1"/>
    </source>
</evidence>
<dbReference type="AlphaFoldDB" id="A0A484LXB7"/>
<dbReference type="Gene3D" id="4.10.60.10">
    <property type="entry name" value="Zinc finger, CCHC-type"/>
    <property type="match status" value="1"/>
</dbReference>
<protein>
    <recommendedName>
        <fullName evidence="3">CCHC-type domain-containing protein</fullName>
    </recommendedName>
</protein>
<dbReference type="Proteomes" id="UP000595140">
    <property type="component" value="Unassembled WGS sequence"/>
</dbReference>
<keyword evidence="1" id="KW-0863">Zinc-finger</keyword>
<feature type="region of interest" description="Disordered" evidence="2">
    <location>
        <begin position="265"/>
        <end position="284"/>
    </location>
</feature>
<dbReference type="InterPro" id="IPR036875">
    <property type="entry name" value="Znf_CCHC_sf"/>
</dbReference>
<evidence type="ECO:0000259" key="3">
    <source>
        <dbReference type="PROSITE" id="PS50158"/>
    </source>
</evidence>
<dbReference type="GO" id="GO:0003676">
    <property type="term" value="F:nucleic acid binding"/>
    <property type="evidence" value="ECO:0007669"/>
    <property type="project" value="InterPro"/>
</dbReference>
<dbReference type="Pfam" id="PF00098">
    <property type="entry name" value="zf-CCHC"/>
    <property type="match status" value="1"/>
</dbReference>
<dbReference type="PROSITE" id="PS50158">
    <property type="entry name" value="ZF_CCHC"/>
    <property type="match status" value="1"/>
</dbReference>
<feature type="compositionally biased region" description="Basic residues" evidence="2">
    <location>
        <begin position="271"/>
        <end position="280"/>
    </location>
</feature>
<dbReference type="Pfam" id="PF22936">
    <property type="entry name" value="Pol_BBD"/>
    <property type="match status" value="1"/>
</dbReference>
<keyword evidence="1" id="KW-0862">Zinc</keyword>
<dbReference type="PANTHER" id="PTHR47592:SF27">
    <property type="entry name" value="OS08G0421700 PROTEIN"/>
    <property type="match status" value="1"/>
</dbReference>
<dbReference type="GO" id="GO:0008270">
    <property type="term" value="F:zinc ion binding"/>
    <property type="evidence" value="ECO:0007669"/>
    <property type="project" value="UniProtKB-KW"/>
</dbReference>
<dbReference type="EMBL" id="OOIL02002225">
    <property type="protein sequence ID" value="VFQ80917.1"/>
    <property type="molecule type" value="Genomic_DNA"/>
</dbReference>
<dbReference type="OrthoDB" id="685040at2759"/>
<name>A0A484LXB7_9ASTE</name>
<evidence type="ECO:0000256" key="2">
    <source>
        <dbReference type="SAM" id="MobiDB-lite"/>
    </source>
</evidence>
<sequence length="780" mass="85153">MEELKLGLVVVVKRWWWSNGTIVMEFGFGIVGSSGNGISSEAPVETSSVAMVVPSSLLPFESSVGAATMTSFSMPSSIFGSAPRPIPGIETTGGYTVDPPQPNDGNDPLVAMVNQAFLNKKYQAEDAGTKKFIVGKMLDYKMVDNKSVVAQAEELTVIFNKCNEDKVGVSKAFLVAAIIHKLPHSWEDFQADLKLKIIEMNLEQLLTRLRIREEGLARRGGGAKVNVVEHPSGSSHGGKDKKKIGPKGGLSKFAGKCYNCGITGHRSSDCRKKKPQKNKKKTTEAMGAELENLDLCVVVTEVNLVGSNPREWVVETGATRHICPNKSMFHEFEETTGDKVWMGNSAQSEVQGVGKIKLKMTSGKELTLNDVLYVPDIRKNLVSGSLLIKHGFRMVFESDKLILSKKGIFIGKEKQGCKLWNLQAGRIFSASTVCSGNEVPPMRNQSSKNLEQQARIDGLIGKNSPRGTVHVANEKPPFRALPLRAHYDFFSIAINVVEKSSIVTTAADLESREEIDTLRGFEGNTTHSIAQPYPTLIAIAPVLFKSKGFADSPRAFTISPSHHQFAESLRHQSHCPAQTAQSPIHTLRRQSHAMEVTAWVRPCSCVLEGNQCVDVHGQEYCTVNAHVFVLCLLTALAKVLELNSGFLVDGLIEALTIVAGSYRKLTSLLFLRPFQPIDPSTADSWSSSLRQAGDRGSNRWVSFQGNSGGDPTSLSLLRRRVRFLAGPASTTGVLAASSVPGQPAPATILSLFHRRAREPRRLTAAVFPFLQFKFPSTNSR</sequence>